<gene>
    <name evidence="3 6" type="primary">gcvH</name>
    <name evidence="6" type="ORF">SPIRO4BDMA_80034</name>
</gene>
<dbReference type="Gene3D" id="2.40.50.100">
    <property type="match status" value="1"/>
</dbReference>
<comment type="subunit">
    <text evidence="3">The glycine cleavage system is composed of four proteins: P, T, L and H.</text>
</comment>
<feature type="domain" description="Lipoyl-binding" evidence="5">
    <location>
        <begin position="22"/>
        <end position="104"/>
    </location>
</feature>
<evidence type="ECO:0000259" key="5">
    <source>
        <dbReference type="PROSITE" id="PS50968"/>
    </source>
</evidence>
<comment type="function">
    <text evidence="3">The glycine cleavage system catalyzes the degradation of glycine. The H protein shuttles the methylamine group of glycine from the P protein to the T protein.</text>
</comment>
<dbReference type="GO" id="GO:0005737">
    <property type="term" value="C:cytoplasm"/>
    <property type="evidence" value="ECO:0007669"/>
    <property type="project" value="TreeGrafter"/>
</dbReference>
<dbReference type="InterPro" id="IPR002930">
    <property type="entry name" value="GCV_H"/>
</dbReference>
<accession>A0A3P3XUE3</accession>
<comment type="cofactor">
    <cofactor evidence="3">
        <name>(R)-lipoate</name>
        <dbReference type="ChEBI" id="CHEBI:83088"/>
    </cofactor>
    <text evidence="3">Binds 1 lipoyl cofactor covalently.</text>
</comment>
<feature type="modified residue" description="N6-lipoyllysine" evidence="3 4">
    <location>
        <position position="63"/>
    </location>
</feature>
<dbReference type="InterPro" id="IPR011053">
    <property type="entry name" value="Single_hybrid_motif"/>
</dbReference>
<comment type="similarity">
    <text evidence="1 3">Belongs to the GcvH family.</text>
</comment>
<evidence type="ECO:0000313" key="6">
    <source>
        <dbReference type="EMBL" id="SLM19927.1"/>
    </source>
</evidence>
<dbReference type="HAMAP" id="MF_00272">
    <property type="entry name" value="GcvH"/>
    <property type="match status" value="1"/>
</dbReference>
<dbReference type="AlphaFoldDB" id="A0A3P3XUE3"/>
<evidence type="ECO:0000256" key="1">
    <source>
        <dbReference type="ARBA" id="ARBA00009249"/>
    </source>
</evidence>
<dbReference type="GO" id="GO:0019464">
    <property type="term" value="P:glycine decarboxylation via glycine cleavage system"/>
    <property type="evidence" value="ECO:0007669"/>
    <property type="project" value="UniProtKB-UniRule"/>
</dbReference>
<protein>
    <recommendedName>
        <fullName evidence="3">Glycine cleavage system H protein</fullName>
    </recommendedName>
</protein>
<dbReference type="PROSITE" id="PS50968">
    <property type="entry name" value="BIOTINYL_LIPOYL"/>
    <property type="match status" value="1"/>
</dbReference>
<evidence type="ECO:0000256" key="2">
    <source>
        <dbReference type="ARBA" id="ARBA00022823"/>
    </source>
</evidence>
<evidence type="ECO:0000256" key="4">
    <source>
        <dbReference type="PIRSR" id="PIRSR617453-50"/>
    </source>
</evidence>
<evidence type="ECO:0000256" key="3">
    <source>
        <dbReference type="HAMAP-Rule" id="MF_00272"/>
    </source>
</evidence>
<dbReference type="SUPFAM" id="SSF51230">
    <property type="entry name" value="Single hybrid motif"/>
    <property type="match status" value="1"/>
</dbReference>
<organism evidence="6">
    <name type="scientific">uncultured spirochete</name>
    <dbReference type="NCBI Taxonomy" id="156406"/>
    <lineage>
        <taxon>Bacteria</taxon>
        <taxon>Pseudomonadati</taxon>
        <taxon>Spirochaetota</taxon>
        <taxon>Spirochaetia</taxon>
        <taxon>Spirochaetales</taxon>
        <taxon>environmental samples</taxon>
    </lineage>
</organism>
<name>A0A3P3XUE3_9SPIR</name>
<dbReference type="CDD" id="cd06848">
    <property type="entry name" value="GCS_H"/>
    <property type="match status" value="1"/>
</dbReference>
<dbReference type="InterPro" id="IPR033753">
    <property type="entry name" value="GCV_H/Fam206"/>
</dbReference>
<dbReference type="Pfam" id="PF01597">
    <property type="entry name" value="GCV_H"/>
    <property type="match status" value="1"/>
</dbReference>
<dbReference type="GO" id="GO:0009249">
    <property type="term" value="P:protein lipoylation"/>
    <property type="evidence" value="ECO:0007669"/>
    <property type="project" value="TreeGrafter"/>
</dbReference>
<dbReference type="EMBL" id="FWDO01000008">
    <property type="protein sequence ID" value="SLM19927.1"/>
    <property type="molecule type" value="Genomic_DNA"/>
</dbReference>
<dbReference type="PANTHER" id="PTHR11715:SF3">
    <property type="entry name" value="GLYCINE CLEAVAGE SYSTEM H PROTEIN-RELATED"/>
    <property type="match status" value="1"/>
</dbReference>
<keyword evidence="2 3" id="KW-0450">Lipoyl</keyword>
<sequence length="127" mass="13433">MAIDKNARYLESHEYAKPSGEHMIFGISDHAQTELGDVVFVELPAVGKTLSKGAMFGTIESVKAASDLYAPVSGTVVEVNEAVKNDPSLVNKDCYGAGWLIKVAPSNASEFDGLLDPAAYGKAIGEE</sequence>
<dbReference type="GO" id="GO:0005960">
    <property type="term" value="C:glycine cleavage complex"/>
    <property type="evidence" value="ECO:0007669"/>
    <property type="project" value="InterPro"/>
</dbReference>
<dbReference type="InterPro" id="IPR017453">
    <property type="entry name" value="GCV_H_sub"/>
</dbReference>
<dbReference type="NCBIfam" id="TIGR00527">
    <property type="entry name" value="gcvH"/>
    <property type="match status" value="1"/>
</dbReference>
<dbReference type="NCBIfam" id="NF002270">
    <property type="entry name" value="PRK01202.1"/>
    <property type="match status" value="1"/>
</dbReference>
<reference evidence="6" key="1">
    <citation type="submission" date="2017-02" db="EMBL/GenBank/DDBJ databases">
        <authorList>
            <person name="Regsiter A."/>
            <person name="William W."/>
        </authorList>
    </citation>
    <scope>NUCLEOTIDE SEQUENCE</scope>
    <source>
        <strain evidence="6">BdmA 4</strain>
    </source>
</reference>
<proteinExistence type="inferred from homology"/>
<dbReference type="PANTHER" id="PTHR11715">
    <property type="entry name" value="GLYCINE CLEAVAGE SYSTEM H PROTEIN"/>
    <property type="match status" value="1"/>
</dbReference>
<dbReference type="InterPro" id="IPR000089">
    <property type="entry name" value="Biotin_lipoyl"/>
</dbReference>